<organism evidence="1 2">
    <name type="scientific">Ajellomyces capsulatus (strain H143)</name>
    <name type="common">Darling's disease fungus</name>
    <name type="synonym">Histoplasma capsulatum</name>
    <dbReference type="NCBI Taxonomy" id="544712"/>
    <lineage>
        <taxon>Eukaryota</taxon>
        <taxon>Fungi</taxon>
        <taxon>Dikarya</taxon>
        <taxon>Ascomycota</taxon>
        <taxon>Pezizomycotina</taxon>
        <taxon>Eurotiomycetes</taxon>
        <taxon>Eurotiomycetidae</taxon>
        <taxon>Onygenales</taxon>
        <taxon>Ajellomycetaceae</taxon>
        <taxon>Histoplasma</taxon>
    </lineage>
</organism>
<dbReference type="AlphaFoldDB" id="C6HAE2"/>
<evidence type="ECO:0000313" key="1">
    <source>
        <dbReference type="EMBL" id="EER43275.1"/>
    </source>
</evidence>
<evidence type="ECO:0000313" key="2">
    <source>
        <dbReference type="Proteomes" id="UP000002624"/>
    </source>
</evidence>
<dbReference type="Proteomes" id="UP000002624">
    <property type="component" value="Unassembled WGS sequence"/>
</dbReference>
<dbReference type="EMBL" id="GG692421">
    <property type="protein sequence ID" value="EER43275.1"/>
    <property type="molecule type" value="Genomic_DNA"/>
</dbReference>
<dbReference type="OMA" id="DARCCIK"/>
<dbReference type="HOGENOM" id="CLU_1239829_0_0_1"/>
<name>C6HAE2_AJECH</name>
<accession>C6HAE2</accession>
<protein>
    <submittedName>
        <fullName evidence="1">Uncharacterized protein</fullName>
    </submittedName>
</protein>
<gene>
    <name evidence="1" type="ORF">HCDG_03173</name>
</gene>
<sequence>MEKEKQDQEETSECGHTDVARNTNKGLFLQGWTGVKDEIAHDDDARCCIKGYPCCQKLIENPKALEYGLIDKIEFLLYTHSYGTYNTFSYPYTTNDVSIKESKVASLRSYDWLSTRLQMCTKDETQSAKESPTMNKSGPSWSCAGLISSWLHDGGPKFNLDHPENSPGSRFFGVIFVEHGLKRCLTAQRSSCLGVYKYLFVRSKEGQKGFVRDLNILETRSQQ</sequence>
<dbReference type="VEuPathDB" id="FungiDB:HCDG_03173"/>
<reference evidence="2" key="1">
    <citation type="submission" date="2009-05" db="EMBL/GenBank/DDBJ databases">
        <title>The genome sequence of Ajellomyces capsulatus strain H143.</title>
        <authorList>
            <person name="Champion M."/>
            <person name="Cuomo C.A."/>
            <person name="Ma L.-J."/>
            <person name="Henn M.R."/>
            <person name="Sil A."/>
            <person name="Goldman B."/>
            <person name="Young S.K."/>
            <person name="Kodira C.D."/>
            <person name="Zeng Q."/>
            <person name="Koehrsen M."/>
            <person name="Alvarado L."/>
            <person name="Berlin A.M."/>
            <person name="Borenstein D."/>
            <person name="Chen Z."/>
            <person name="Engels R."/>
            <person name="Freedman E."/>
            <person name="Gellesch M."/>
            <person name="Goldberg J."/>
            <person name="Griggs A."/>
            <person name="Gujja S."/>
            <person name="Heiman D.I."/>
            <person name="Hepburn T.A."/>
            <person name="Howarth C."/>
            <person name="Jen D."/>
            <person name="Larson L."/>
            <person name="Lewis B."/>
            <person name="Mehta T."/>
            <person name="Park D."/>
            <person name="Pearson M."/>
            <person name="Roberts A."/>
            <person name="Saif S."/>
            <person name="Shea T.D."/>
            <person name="Shenoy N."/>
            <person name="Sisk P."/>
            <person name="Stolte C."/>
            <person name="Sykes S."/>
            <person name="Walk T."/>
            <person name="White J."/>
            <person name="Yandava C."/>
            <person name="Klein B."/>
            <person name="McEwen J.G."/>
            <person name="Puccia R."/>
            <person name="Goldman G.H."/>
            <person name="Felipe M.S."/>
            <person name="Nino-Vega G."/>
            <person name="San-Blas G."/>
            <person name="Taylor J.W."/>
            <person name="Mendoza L."/>
            <person name="Galagan J.E."/>
            <person name="Nusbaum C."/>
            <person name="Birren B.W."/>
        </authorList>
    </citation>
    <scope>NUCLEOTIDE SEQUENCE [LARGE SCALE GENOMIC DNA]</scope>
    <source>
        <strain evidence="2">H143</strain>
    </source>
</reference>
<proteinExistence type="predicted"/>